<feature type="domain" description="AMP-binding enzyme C-terminal" evidence="2">
    <location>
        <begin position="443"/>
        <end position="519"/>
    </location>
</feature>
<dbReference type="Pfam" id="PF00501">
    <property type="entry name" value="AMP-binding"/>
    <property type="match status" value="1"/>
</dbReference>
<dbReference type="EMBL" id="JBDLNV010000002">
    <property type="protein sequence ID" value="MFM1723330.1"/>
    <property type="molecule type" value="Genomic_DNA"/>
</dbReference>
<dbReference type="SUPFAM" id="SSF56801">
    <property type="entry name" value="Acetyl-CoA synthetase-like"/>
    <property type="match status" value="1"/>
</dbReference>
<feature type="domain" description="AMP-dependent synthetase/ligase" evidence="1">
    <location>
        <begin position="11"/>
        <end position="371"/>
    </location>
</feature>
<protein>
    <submittedName>
        <fullName evidence="3">Acyl-CoA synthetase</fullName>
    </submittedName>
</protein>
<dbReference type="PROSITE" id="PS00455">
    <property type="entry name" value="AMP_BINDING"/>
    <property type="match status" value="1"/>
</dbReference>
<dbReference type="Pfam" id="PF13193">
    <property type="entry name" value="AMP-binding_C"/>
    <property type="match status" value="1"/>
</dbReference>
<dbReference type="InterPro" id="IPR025110">
    <property type="entry name" value="AMP-bd_C"/>
</dbReference>
<dbReference type="Proteomes" id="UP001629745">
    <property type="component" value="Unassembled WGS sequence"/>
</dbReference>
<comment type="caution">
    <text evidence="3">The sequence shown here is derived from an EMBL/GenBank/DDBJ whole genome shotgun (WGS) entry which is preliminary data.</text>
</comment>
<evidence type="ECO:0000313" key="3">
    <source>
        <dbReference type="EMBL" id="MFM1723330.1"/>
    </source>
</evidence>
<dbReference type="NCBIfam" id="NF005863">
    <property type="entry name" value="PRK07798.1"/>
    <property type="match status" value="1"/>
</dbReference>
<name>A0ABW9FEY1_9NOCA</name>
<dbReference type="InterPro" id="IPR000873">
    <property type="entry name" value="AMP-dep_synth/lig_dom"/>
</dbReference>
<organism evidence="3 4">
    <name type="scientific">Rhodococcus parequi</name>
    <dbReference type="NCBI Taxonomy" id="3137122"/>
    <lineage>
        <taxon>Bacteria</taxon>
        <taxon>Bacillati</taxon>
        <taxon>Actinomycetota</taxon>
        <taxon>Actinomycetes</taxon>
        <taxon>Mycobacteriales</taxon>
        <taxon>Nocardiaceae</taxon>
        <taxon>Rhodococcus</taxon>
    </lineage>
</organism>
<dbReference type="InterPro" id="IPR042099">
    <property type="entry name" value="ANL_N_sf"/>
</dbReference>
<sequence>MTLNIADLYEAVADAIPDRVPVVCDDQRRSYAELDRRANQLAHHLESAGVRPGQHVAIHMRNRIEYVEALLACMKIRAVSININFRYTDAELVYLYTNSDSVALIVENEYLEAAGAALSKSPNVGHVVVVGDHDGLPGGYEGATVIDYESALGAQSDARGFGPRSDDDHFVIYTGGTTGMPKGVVWRQEDFYFAALSGGNIGGAPRRSVEEVVAGAVANTDPQTYLVIPPLMHGGAIYSLLTALLMGAPRVFCRTFDPVDVLRLIEAEKITGITVIGDAIARPIAEAIKEHGDRYDLGTLKLMGSGGALFSPALKDELRELVPGLTIKDAFGASETGNDGIIEFAEDGTKRIRFNPNLILVDEDSRPIAPGSDRIGFLARKGHVPLAYYNDAEKTAATFTEVDGVRLAVLGDMGRVEEDGAIFLLGRGSTCINSGGEKVYPEEVESAIKTHPAVMDALVAGAPDIRFGEKVAAVVQLRPGFDDTDPNEIAEHCRIHVAGYKIPRSVVLVPAIRRSPTGKADYRWAKEVVSAG</sequence>
<accession>A0ABW9FEY1</accession>
<dbReference type="RefSeq" id="WP_420163873.1">
    <property type="nucleotide sequence ID" value="NZ_JBDLNV010000002.1"/>
</dbReference>
<gene>
    <name evidence="3" type="ORF">ABEU20_001896</name>
</gene>
<reference evidence="3 4" key="1">
    <citation type="submission" date="2023-11" db="EMBL/GenBank/DDBJ databases">
        <authorList>
            <person name="Val-Calvo J."/>
            <person name="Scortti M."/>
            <person name="Vazquez-Boland J."/>
        </authorList>
    </citation>
    <scope>NUCLEOTIDE SEQUENCE [LARGE SCALE GENOMIC DNA]</scope>
    <source>
        <strain evidence="3 4">PAM 2766</strain>
    </source>
</reference>
<proteinExistence type="predicted"/>
<evidence type="ECO:0000313" key="4">
    <source>
        <dbReference type="Proteomes" id="UP001629745"/>
    </source>
</evidence>
<dbReference type="Gene3D" id="3.30.300.30">
    <property type="match status" value="1"/>
</dbReference>
<dbReference type="PANTHER" id="PTHR43767:SF1">
    <property type="entry name" value="NONRIBOSOMAL PEPTIDE SYNTHASE PES1 (EUROFUNG)-RELATED"/>
    <property type="match status" value="1"/>
</dbReference>
<dbReference type="InterPro" id="IPR020845">
    <property type="entry name" value="AMP-binding_CS"/>
</dbReference>
<evidence type="ECO:0000259" key="2">
    <source>
        <dbReference type="Pfam" id="PF13193"/>
    </source>
</evidence>
<dbReference type="InterPro" id="IPR050237">
    <property type="entry name" value="ATP-dep_AMP-bd_enzyme"/>
</dbReference>
<keyword evidence="4" id="KW-1185">Reference proteome</keyword>
<evidence type="ECO:0000259" key="1">
    <source>
        <dbReference type="Pfam" id="PF00501"/>
    </source>
</evidence>
<dbReference type="PANTHER" id="PTHR43767">
    <property type="entry name" value="LONG-CHAIN-FATTY-ACID--COA LIGASE"/>
    <property type="match status" value="1"/>
</dbReference>
<dbReference type="InterPro" id="IPR045851">
    <property type="entry name" value="AMP-bd_C_sf"/>
</dbReference>
<dbReference type="Gene3D" id="3.40.50.12780">
    <property type="entry name" value="N-terminal domain of ligase-like"/>
    <property type="match status" value="1"/>
</dbReference>